<dbReference type="InterPro" id="IPR000477">
    <property type="entry name" value="RT_dom"/>
</dbReference>
<dbReference type="AlphaFoldDB" id="A0A422MUV5"/>
<sequence>MIPASLRPVALTSCPRKLVEGIVARRIRGTVEAQLPPQQAGFRPGRSTLDPLARLFAWTISPWQAGEGRCGASGSRWAFGSVDRGRILHALRAHKVAPCMSRWEANFLSLPRGQKPRVQNTPTAPVHFTRGVPQGCVLGPPPPTVAANSLGEKPVCIPNLELAFIADDLTATTERGRGAMERTLRQALRCTRRWVERNKYGAQRR</sequence>
<accession>A0A422MUV5</accession>
<dbReference type="PANTHER" id="PTHR19446">
    <property type="entry name" value="REVERSE TRANSCRIPTASES"/>
    <property type="match status" value="1"/>
</dbReference>
<evidence type="ECO:0000313" key="3">
    <source>
        <dbReference type="Proteomes" id="UP000284403"/>
    </source>
</evidence>
<organism evidence="2 3">
    <name type="scientific">Trypanosoma conorhini</name>
    <dbReference type="NCBI Taxonomy" id="83891"/>
    <lineage>
        <taxon>Eukaryota</taxon>
        <taxon>Discoba</taxon>
        <taxon>Euglenozoa</taxon>
        <taxon>Kinetoplastea</taxon>
        <taxon>Metakinetoplastina</taxon>
        <taxon>Trypanosomatida</taxon>
        <taxon>Trypanosomatidae</taxon>
        <taxon>Trypanosoma</taxon>
    </lineage>
</organism>
<reference evidence="2 3" key="1">
    <citation type="journal article" date="2018" name="BMC Genomics">
        <title>Genomic comparison of Trypanosoma conorhini and Trypanosoma rangeli to Trypanosoma cruzi strains of high and low virulence.</title>
        <authorList>
            <person name="Bradwell K.R."/>
            <person name="Koparde V.N."/>
            <person name="Matveyev A.V."/>
            <person name="Serrano M.G."/>
            <person name="Alves J.M."/>
            <person name="Parikh H."/>
            <person name="Huang B."/>
            <person name="Lee V."/>
            <person name="Espinosa-Alvarez O."/>
            <person name="Ortiz P.A."/>
            <person name="Costa-Martins A.G."/>
            <person name="Teixeira M.M."/>
            <person name="Buck G.A."/>
        </authorList>
    </citation>
    <scope>NUCLEOTIDE SEQUENCE [LARGE SCALE GENOMIC DNA]</scope>
    <source>
        <strain evidence="2 3">025E</strain>
    </source>
</reference>
<protein>
    <submittedName>
        <fullName evidence="2">Tcoingi protein</fullName>
    </submittedName>
</protein>
<dbReference type="Proteomes" id="UP000284403">
    <property type="component" value="Unassembled WGS sequence"/>
</dbReference>
<dbReference type="OrthoDB" id="10062389at2759"/>
<dbReference type="RefSeq" id="XP_029223485.1">
    <property type="nucleotide sequence ID" value="XM_029376394.1"/>
</dbReference>
<comment type="caution">
    <text evidence="2">The sequence shown here is derived from an EMBL/GenBank/DDBJ whole genome shotgun (WGS) entry which is preliminary data.</text>
</comment>
<dbReference type="Pfam" id="PF00078">
    <property type="entry name" value="RVT_1"/>
    <property type="match status" value="1"/>
</dbReference>
<proteinExistence type="predicted"/>
<dbReference type="EMBL" id="MKKU01001191">
    <property type="protein sequence ID" value="RNE96976.1"/>
    <property type="molecule type" value="Genomic_DNA"/>
</dbReference>
<dbReference type="GeneID" id="40323193"/>
<keyword evidence="3" id="KW-1185">Reference proteome</keyword>
<gene>
    <name evidence="2" type="ORF">Tco025E_09582</name>
</gene>
<feature type="domain" description="Reverse transcriptase" evidence="1">
    <location>
        <begin position="5"/>
        <end position="196"/>
    </location>
</feature>
<evidence type="ECO:0000259" key="1">
    <source>
        <dbReference type="Pfam" id="PF00078"/>
    </source>
</evidence>
<evidence type="ECO:0000313" key="2">
    <source>
        <dbReference type="EMBL" id="RNE96976.1"/>
    </source>
</evidence>
<name>A0A422MUV5_9TRYP</name>